<gene>
    <name evidence="3" type="ORF">V5O48_014713</name>
</gene>
<feature type="compositionally biased region" description="Polar residues" evidence="2">
    <location>
        <begin position="247"/>
        <end position="258"/>
    </location>
</feature>
<proteinExistence type="predicted"/>
<feature type="compositionally biased region" description="Acidic residues" evidence="2">
    <location>
        <begin position="443"/>
        <end position="468"/>
    </location>
</feature>
<feature type="compositionally biased region" description="Polar residues" evidence="2">
    <location>
        <begin position="225"/>
        <end position="238"/>
    </location>
</feature>
<evidence type="ECO:0000256" key="2">
    <source>
        <dbReference type="SAM" id="MobiDB-lite"/>
    </source>
</evidence>
<dbReference type="Proteomes" id="UP001465976">
    <property type="component" value="Unassembled WGS sequence"/>
</dbReference>
<reference evidence="3 4" key="1">
    <citation type="submission" date="2024-02" db="EMBL/GenBank/DDBJ databases">
        <title>A draft genome for the cacao thread blight pathogen Marasmius crinis-equi.</title>
        <authorList>
            <person name="Cohen S.P."/>
            <person name="Baruah I.K."/>
            <person name="Amoako-Attah I."/>
            <person name="Bukari Y."/>
            <person name="Meinhardt L.W."/>
            <person name="Bailey B.A."/>
        </authorList>
    </citation>
    <scope>NUCLEOTIDE SEQUENCE [LARGE SCALE GENOMIC DNA]</scope>
    <source>
        <strain evidence="3 4">GH-76</strain>
    </source>
</reference>
<accession>A0ABR3EWH9</accession>
<keyword evidence="4" id="KW-1185">Reference proteome</keyword>
<keyword evidence="1" id="KW-0175">Coiled coil</keyword>
<feature type="region of interest" description="Disordered" evidence="2">
    <location>
        <begin position="225"/>
        <end position="288"/>
    </location>
</feature>
<dbReference type="EMBL" id="JBAHYK010001629">
    <property type="protein sequence ID" value="KAL0567281.1"/>
    <property type="molecule type" value="Genomic_DNA"/>
</dbReference>
<feature type="compositionally biased region" description="Basic residues" evidence="2">
    <location>
        <begin position="362"/>
        <end position="378"/>
    </location>
</feature>
<sequence length="806" mass="92520">MGPRTRYDIHMASDQQQTCIHLDHIAQLEVELDAKQHEYENLIQQRAQEHVQELEDAKSGFTTQKKQLLDRLHELELEIGERDEEMAGIAARLEHQQQARLELEEQMSKREHEFLLQNGDLRDQLDLAVRAVHDSFKAEVGAVGAQFEREKEGLIAGHTAEMQEIVAKNEEEKRKMDERFTAEVRSVIFSIITYFVVLTCLQAKTGDEIDPARIVLDVEYDPSNAQPTARTFERTNMSTDRKRRGSDSLNYRNSSNQKVRILGDNDPAIKVQSAGPSPDADHTPPQSVFAQSTPIAHEIILPFSRRHLEKSSQLSRQIYILTPLAVSTSPPQAPNGHLRVPDIDLHFQATNYGAQKQDRSSSRRRSKSAKKRSHHPNQRKQSQSQPQLQPQPQPQQPSQTPPQQQQQEEDDPMRGGEPNEYESQGGDGHSNESRHNGTTGDADGADDADISDDDDDDDDDSCPSDTEESDKSLTKEKWLAKGTQAIWTENQQKHQINRLVRDVIREAFLVRRNYQAFAGQGVSDERLRLFEEDPKKFGPKIRNTFMDRNGDSTGELELRPWNLRLRTLLVRKVMEIARECRDPNRFGTMDKKGWKSCVKERLYRIFLAVVKAIPRDDETPEAAIDRLIKAHKTYNARSKKTSIRHTKCDVRAATCSIMARRSRLTGDEVGEKFWSHGLEVVTVLGPSGMSDESDTEELNPRGFTSTREKVRQVKDLSWRHPSLRDLMLIIDNTPGAETAIFAQTGRARIRRIRVEEVDGRPPPERLYRSFFRDGYLDRLHREHVRKLKIRKAVFPLFEYRRSNRQP</sequence>
<feature type="coiled-coil region" evidence="1">
    <location>
        <begin position="25"/>
        <end position="113"/>
    </location>
</feature>
<organism evidence="3 4">
    <name type="scientific">Marasmius crinis-equi</name>
    <dbReference type="NCBI Taxonomy" id="585013"/>
    <lineage>
        <taxon>Eukaryota</taxon>
        <taxon>Fungi</taxon>
        <taxon>Dikarya</taxon>
        <taxon>Basidiomycota</taxon>
        <taxon>Agaricomycotina</taxon>
        <taxon>Agaricomycetes</taxon>
        <taxon>Agaricomycetidae</taxon>
        <taxon>Agaricales</taxon>
        <taxon>Marasmiineae</taxon>
        <taxon>Marasmiaceae</taxon>
        <taxon>Marasmius</taxon>
    </lineage>
</organism>
<evidence type="ECO:0000313" key="4">
    <source>
        <dbReference type="Proteomes" id="UP001465976"/>
    </source>
</evidence>
<protein>
    <submittedName>
        <fullName evidence="3">Uncharacterized protein</fullName>
    </submittedName>
</protein>
<feature type="region of interest" description="Disordered" evidence="2">
    <location>
        <begin position="351"/>
        <end position="476"/>
    </location>
</feature>
<feature type="compositionally biased region" description="Low complexity" evidence="2">
    <location>
        <begin position="396"/>
        <end position="406"/>
    </location>
</feature>
<evidence type="ECO:0000256" key="1">
    <source>
        <dbReference type="SAM" id="Coils"/>
    </source>
</evidence>
<comment type="caution">
    <text evidence="3">The sequence shown here is derived from an EMBL/GenBank/DDBJ whole genome shotgun (WGS) entry which is preliminary data.</text>
</comment>
<name>A0ABR3EWH9_9AGAR</name>
<evidence type="ECO:0000313" key="3">
    <source>
        <dbReference type="EMBL" id="KAL0567281.1"/>
    </source>
</evidence>